<keyword evidence="4 8" id="KW-0597">Phosphoprotein</keyword>
<keyword evidence="5" id="KW-0808">Transferase</keyword>
<comment type="caution">
    <text evidence="14">The sequence shown here is derived from an EMBL/GenBank/DDBJ whole genome shotgun (WGS) entry which is preliminary data.</text>
</comment>
<dbReference type="CDD" id="cd00082">
    <property type="entry name" value="HisKA"/>
    <property type="match status" value="1"/>
</dbReference>
<feature type="domain" description="HAMP" evidence="13">
    <location>
        <begin position="227"/>
        <end position="275"/>
    </location>
</feature>
<comment type="subcellular location">
    <subcellularLocation>
        <location evidence="2">Membrane</location>
    </subcellularLocation>
</comment>
<dbReference type="InterPro" id="IPR029016">
    <property type="entry name" value="GAF-like_dom_sf"/>
</dbReference>
<dbReference type="Proteomes" id="UP001604043">
    <property type="component" value="Unassembled WGS sequence"/>
</dbReference>
<dbReference type="Pfam" id="PF02518">
    <property type="entry name" value="HATPase_c"/>
    <property type="match status" value="1"/>
</dbReference>
<dbReference type="InterPro" id="IPR003660">
    <property type="entry name" value="HAMP_dom"/>
</dbReference>
<accession>A0ABW6ZI66</accession>
<dbReference type="SUPFAM" id="SSF52172">
    <property type="entry name" value="CheY-like"/>
    <property type="match status" value="3"/>
</dbReference>
<feature type="modified residue" description="4-aspartylphosphate" evidence="8">
    <location>
        <position position="1001"/>
    </location>
</feature>
<dbReference type="CDD" id="cd06225">
    <property type="entry name" value="HAMP"/>
    <property type="match status" value="1"/>
</dbReference>
<keyword evidence="7" id="KW-0902">Two-component regulatory system</keyword>
<evidence type="ECO:0000259" key="13">
    <source>
        <dbReference type="PROSITE" id="PS50885"/>
    </source>
</evidence>
<keyword evidence="10" id="KW-1133">Transmembrane helix</keyword>
<dbReference type="InterPro" id="IPR003594">
    <property type="entry name" value="HATPase_dom"/>
</dbReference>
<dbReference type="Pfam" id="PF00512">
    <property type="entry name" value="HisKA"/>
    <property type="match status" value="1"/>
</dbReference>
<feature type="coiled-coil region" evidence="9">
    <location>
        <begin position="439"/>
        <end position="536"/>
    </location>
</feature>
<dbReference type="Gene3D" id="1.10.287.130">
    <property type="match status" value="1"/>
</dbReference>
<dbReference type="Pfam" id="PF00672">
    <property type="entry name" value="HAMP"/>
    <property type="match status" value="1"/>
</dbReference>
<evidence type="ECO:0000256" key="8">
    <source>
        <dbReference type="PROSITE-ProRule" id="PRU00169"/>
    </source>
</evidence>
<dbReference type="PROSITE" id="PS50109">
    <property type="entry name" value="HIS_KIN"/>
    <property type="match status" value="1"/>
</dbReference>
<organism evidence="14 15">
    <name type="scientific">Xanthobacter aminoxidans</name>
    <dbReference type="NCBI Taxonomy" id="186280"/>
    <lineage>
        <taxon>Bacteria</taxon>
        <taxon>Pseudomonadati</taxon>
        <taxon>Pseudomonadota</taxon>
        <taxon>Alphaproteobacteria</taxon>
        <taxon>Hyphomicrobiales</taxon>
        <taxon>Xanthobacteraceae</taxon>
        <taxon>Xanthobacter</taxon>
    </lineage>
</organism>
<dbReference type="PROSITE" id="PS50885">
    <property type="entry name" value="HAMP"/>
    <property type="match status" value="1"/>
</dbReference>
<dbReference type="EC" id="2.7.13.3" evidence="3"/>
<feature type="transmembrane region" description="Helical" evidence="10">
    <location>
        <begin position="203"/>
        <end position="226"/>
    </location>
</feature>
<dbReference type="SMART" id="SM00065">
    <property type="entry name" value="GAF"/>
    <property type="match status" value="1"/>
</dbReference>
<feature type="transmembrane region" description="Helical" evidence="10">
    <location>
        <begin position="20"/>
        <end position="41"/>
    </location>
</feature>
<dbReference type="InterPro" id="IPR036097">
    <property type="entry name" value="HisK_dim/P_sf"/>
</dbReference>
<dbReference type="CDD" id="cd17546">
    <property type="entry name" value="REC_hyHK_CKI1_RcsC-like"/>
    <property type="match status" value="1"/>
</dbReference>
<keyword evidence="10" id="KW-0812">Transmembrane</keyword>
<dbReference type="Gene3D" id="3.30.565.10">
    <property type="entry name" value="Histidine kinase-like ATPase, C-terminal domain"/>
    <property type="match status" value="1"/>
</dbReference>
<dbReference type="Pfam" id="PF13185">
    <property type="entry name" value="GAF_2"/>
    <property type="match status" value="1"/>
</dbReference>
<protein>
    <recommendedName>
        <fullName evidence="3">histidine kinase</fullName>
        <ecNumber evidence="3">2.7.13.3</ecNumber>
    </recommendedName>
</protein>
<feature type="domain" description="Histidine kinase" evidence="11">
    <location>
        <begin position="546"/>
        <end position="766"/>
    </location>
</feature>
<evidence type="ECO:0000259" key="12">
    <source>
        <dbReference type="PROSITE" id="PS50110"/>
    </source>
</evidence>
<feature type="modified residue" description="4-aspartylphosphate" evidence="8">
    <location>
        <position position="879"/>
    </location>
</feature>
<sequence>MLENLTERSWFANLGMQAKAGLIVGLLISMFALLLGANWVTARMAKTQEARVEEIRQVSLLAAEATRAFNRRQLETMRTALADPRGLKARLSASTALTGEKLAALRTAVAGEPSLLPLAERASRIAGRWSDAVAAPLLAAAEKGDPAAIDAALRVFLAAEASEEGYRGIVGAIDELSAAASAEIVSAQADLDRAEAIVGAIDVIALVATLLVAVAGVFLGAVFMAIPLRRLAELMTRLAEHDHTIEVPYAERKDEVGTLARALRVFKATSIAAQDTDWVKSGLNAIAARLQAQEEPRAFADVLLTELAPLLGAGVGVFYAHDEAAGPDAEALELVGSYAFSERRHLSTRVRIGEGLVGQCALERKTIVLSPVPADHLRIRTGTGEASAHSVVAVPLVLKKRLLGVIELALLAPLEDRARRLLHEVAPLVALSLDNLVRAARTRELLEQSQKQAQELRVAEEELRTQQEELRATNEQLHERSLRLAASEEELRVQADELQASNDVLRRSSQEMTEQKELLEALNQQMEARAEELLRANEYKSQFLANMSHELRTPLNSLLILSQDLAENRTGNLDADQVEAASIIHSSGSNLLRLINDILDLSKVEAGKMEVVHEPVKIASVAQRLERNFRRLAQERRLRLAVSVADAPDMVFTDPGKLDQILTNLVGNALKFTMQGRVSVTFSKDEAGKILKVAVADSGIGIPGDKLDAIFEAFEQVDASTRRQFGGTGLGLAITQRLARLLGGSVTVESALGQGSTFTLEIPVGEPLPDEDGEAAPIPAPVPQPAMDARQVAFDTSRQEREAAGLSGLPPVPAVSVEDDRDRLTPGATVILVVEDDPVFARTLVGLVRRKGYLALAAGDGGSGLALARTYKPTGILLDVMLPGLDGWTVIERLKADAATRHIPVHFVSALDESRRGRDLGAVGFLTKPVSADQLSEALGLLTHYSADRPRRVLVVDDDAAARHAVRTLLAREKAQIVEAGSAEEALEVVAQGDLDCIVLDLGLPGMSGFELIERLAGGGKHVPVVVYSGRDLTTEERMKLRAFTDAIVVKGALSPERLLDEVSLFLHSVQREPEQLAANPDGDLEGRKLLLVDDDMRNIYALAKVLRARGVNVVLAQDGAKALAQLDEQPDIEIVLMDVMMPVMDGYEAMAQIRAQPRFAKLPVIALTAKAMKDDREKCLAAGASDYLAKPVDVPKLLTMIRTWLAAQ</sequence>
<dbReference type="CDD" id="cd00156">
    <property type="entry name" value="REC"/>
    <property type="match status" value="1"/>
</dbReference>
<dbReference type="SUPFAM" id="SSF47384">
    <property type="entry name" value="Homodimeric domain of signal transducing histidine kinase"/>
    <property type="match status" value="1"/>
</dbReference>
<dbReference type="Gene3D" id="3.40.50.2300">
    <property type="match status" value="3"/>
</dbReference>
<dbReference type="SUPFAM" id="SSF158472">
    <property type="entry name" value="HAMP domain-like"/>
    <property type="match status" value="1"/>
</dbReference>
<dbReference type="SMART" id="SM00448">
    <property type="entry name" value="REC"/>
    <property type="match status" value="3"/>
</dbReference>
<dbReference type="InterPro" id="IPR005467">
    <property type="entry name" value="His_kinase_dom"/>
</dbReference>
<dbReference type="SMART" id="SM00387">
    <property type="entry name" value="HATPase_c"/>
    <property type="match status" value="1"/>
</dbReference>
<dbReference type="InterPro" id="IPR001789">
    <property type="entry name" value="Sig_transdc_resp-reg_receiver"/>
</dbReference>
<gene>
    <name evidence="14" type="ORF">V5F30_14985</name>
</gene>
<feature type="modified residue" description="4-aspartylphosphate" evidence="8">
    <location>
        <position position="1139"/>
    </location>
</feature>
<evidence type="ECO:0000256" key="10">
    <source>
        <dbReference type="SAM" id="Phobius"/>
    </source>
</evidence>
<dbReference type="Pfam" id="PF00072">
    <property type="entry name" value="Response_reg"/>
    <property type="match status" value="3"/>
</dbReference>
<feature type="domain" description="Response regulatory" evidence="12">
    <location>
        <begin position="830"/>
        <end position="943"/>
    </location>
</feature>
<dbReference type="InterPro" id="IPR004358">
    <property type="entry name" value="Sig_transdc_His_kin-like_C"/>
</dbReference>
<evidence type="ECO:0000256" key="7">
    <source>
        <dbReference type="ARBA" id="ARBA00023012"/>
    </source>
</evidence>
<dbReference type="PANTHER" id="PTHR45339:SF1">
    <property type="entry name" value="HYBRID SIGNAL TRANSDUCTION HISTIDINE KINASE J"/>
    <property type="match status" value="1"/>
</dbReference>
<keyword evidence="10" id="KW-0472">Membrane</keyword>
<keyword evidence="6" id="KW-0418">Kinase</keyword>
<evidence type="ECO:0000256" key="1">
    <source>
        <dbReference type="ARBA" id="ARBA00000085"/>
    </source>
</evidence>
<dbReference type="EMBL" id="JBAFUR010000003">
    <property type="protein sequence ID" value="MFG1253512.1"/>
    <property type="molecule type" value="Genomic_DNA"/>
</dbReference>
<evidence type="ECO:0000259" key="11">
    <source>
        <dbReference type="PROSITE" id="PS50109"/>
    </source>
</evidence>
<dbReference type="Gene3D" id="3.30.450.40">
    <property type="match status" value="1"/>
</dbReference>
<dbReference type="SMART" id="SM00388">
    <property type="entry name" value="HisKA"/>
    <property type="match status" value="1"/>
</dbReference>
<feature type="domain" description="Response regulatory" evidence="12">
    <location>
        <begin position="1089"/>
        <end position="1206"/>
    </location>
</feature>
<evidence type="ECO:0000256" key="9">
    <source>
        <dbReference type="SAM" id="Coils"/>
    </source>
</evidence>
<dbReference type="Gene3D" id="6.10.340.10">
    <property type="match status" value="1"/>
</dbReference>
<dbReference type="CDD" id="cd16922">
    <property type="entry name" value="HATPase_EvgS-ArcB-TorS-like"/>
    <property type="match status" value="1"/>
</dbReference>
<dbReference type="PROSITE" id="PS50110">
    <property type="entry name" value="RESPONSE_REGULATORY"/>
    <property type="match status" value="3"/>
</dbReference>
<dbReference type="RefSeq" id="WP_394009592.1">
    <property type="nucleotide sequence ID" value="NZ_JBAFUR010000003.1"/>
</dbReference>
<dbReference type="InterPro" id="IPR011006">
    <property type="entry name" value="CheY-like_superfamily"/>
</dbReference>
<proteinExistence type="predicted"/>
<comment type="catalytic activity">
    <reaction evidence="1">
        <text>ATP + protein L-histidine = ADP + protein N-phospho-L-histidine.</text>
        <dbReference type="EC" id="2.7.13.3"/>
    </reaction>
</comment>
<feature type="domain" description="Response regulatory" evidence="12">
    <location>
        <begin position="952"/>
        <end position="1066"/>
    </location>
</feature>
<dbReference type="InterPro" id="IPR036890">
    <property type="entry name" value="HATPase_C_sf"/>
</dbReference>
<dbReference type="SUPFAM" id="SSF55874">
    <property type="entry name" value="ATPase domain of HSP90 chaperone/DNA topoisomerase II/histidine kinase"/>
    <property type="match status" value="1"/>
</dbReference>
<dbReference type="PRINTS" id="PR00344">
    <property type="entry name" value="BCTRLSENSOR"/>
</dbReference>
<evidence type="ECO:0000256" key="3">
    <source>
        <dbReference type="ARBA" id="ARBA00012438"/>
    </source>
</evidence>
<evidence type="ECO:0000256" key="5">
    <source>
        <dbReference type="ARBA" id="ARBA00022679"/>
    </source>
</evidence>
<reference evidence="14 15" key="1">
    <citation type="submission" date="2024-02" db="EMBL/GenBank/DDBJ databases">
        <title>Expansion and revision of Xanthobacter and proposal of Roseixanthobacter gen. nov.</title>
        <authorList>
            <person name="Soltysiak M.P.M."/>
            <person name="Jalihal A."/>
            <person name="Ory A."/>
            <person name="Chrisophersen C."/>
            <person name="Lee A.D."/>
            <person name="Boulton J."/>
            <person name="Springer M."/>
        </authorList>
    </citation>
    <scope>NUCLEOTIDE SEQUENCE [LARGE SCALE GENOMIC DNA]</scope>
    <source>
        <strain evidence="14 15">CB5</strain>
    </source>
</reference>
<name>A0ABW6ZI66_9HYPH</name>
<keyword evidence="15" id="KW-1185">Reference proteome</keyword>
<dbReference type="PANTHER" id="PTHR45339">
    <property type="entry name" value="HYBRID SIGNAL TRANSDUCTION HISTIDINE KINASE J"/>
    <property type="match status" value="1"/>
</dbReference>
<dbReference type="InterPro" id="IPR003018">
    <property type="entry name" value="GAF"/>
</dbReference>
<evidence type="ECO:0000313" key="15">
    <source>
        <dbReference type="Proteomes" id="UP001604043"/>
    </source>
</evidence>
<dbReference type="InterPro" id="IPR003661">
    <property type="entry name" value="HisK_dim/P_dom"/>
</dbReference>
<dbReference type="SUPFAM" id="SSF55781">
    <property type="entry name" value="GAF domain-like"/>
    <property type="match status" value="1"/>
</dbReference>
<keyword evidence="9" id="KW-0175">Coiled coil</keyword>
<evidence type="ECO:0000256" key="2">
    <source>
        <dbReference type="ARBA" id="ARBA00004370"/>
    </source>
</evidence>
<evidence type="ECO:0000313" key="14">
    <source>
        <dbReference type="EMBL" id="MFG1253512.1"/>
    </source>
</evidence>
<evidence type="ECO:0000256" key="4">
    <source>
        <dbReference type="ARBA" id="ARBA00022553"/>
    </source>
</evidence>
<evidence type="ECO:0000256" key="6">
    <source>
        <dbReference type="ARBA" id="ARBA00022777"/>
    </source>
</evidence>